<dbReference type="EMBL" id="CP163431">
    <property type="protein sequence ID" value="XDQ02508.1"/>
    <property type="molecule type" value="Genomic_DNA"/>
</dbReference>
<name>A0AB39MC80_9ACTN</name>
<reference evidence="1" key="1">
    <citation type="submission" date="2024-07" db="EMBL/GenBank/DDBJ databases">
        <authorList>
            <person name="Yu S.T."/>
        </authorList>
    </citation>
    <scope>NUCLEOTIDE SEQUENCE</scope>
    <source>
        <strain evidence="1">R08</strain>
    </source>
</reference>
<accession>A0AB39MC80</accession>
<proteinExistence type="predicted"/>
<dbReference type="RefSeq" id="WP_369188628.1">
    <property type="nucleotide sequence ID" value="NZ_CP163431.1"/>
</dbReference>
<gene>
    <name evidence="1" type="ORF">AB5J58_20845</name>
</gene>
<sequence>MGGKQVAANVIDLGGKNLMFVALPGEAHPRDMTKGALADPCGSPVAYGYFCAYSGTNWHGTSIPMYGCGRYRIPWTADGSWVDNQTTGTVANFLDDSGVSRWNDGGAFNMDDDAPWYWVHWVQNC</sequence>
<dbReference type="AlphaFoldDB" id="A0AB39MC80"/>
<evidence type="ECO:0000313" key="1">
    <source>
        <dbReference type="EMBL" id="XDQ02508.1"/>
    </source>
</evidence>
<organism evidence="1">
    <name type="scientific">Streptomyces sp. R08</name>
    <dbReference type="NCBI Taxonomy" id="3238624"/>
    <lineage>
        <taxon>Bacteria</taxon>
        <taxon>Bacillati</taxon>
        <taxon>Actinomycetota</taxon>
        <taxon>Actinomycetes</taxon>
        <taxon>Kitasatosporales</taxon>
        <taxon>Streptomycetaceae</taxon>
        <taxon>Streptomyces</taxon>
    </lineage>
</organism>
<protein>
    <submittedName>
        <fullName evidence="1">Uncharacterized protein</fullName>
    </submittedName>
</protein>